<comment type="subcellular location">
    <subcellularLocation>
        <location evidence="1">Cell membrane</location>
        <topology evidence="1">Multi-pass membrane protein</topology>
    </subcellularLocation>
</comment>
<evidence type="ECO:0000256" key="2">
    <source>
        <dbReference type="ARBA" id="ARBA00022475"/>
    </source>
</evidence>
<feature type="transmembrane region" description="Helical" evidence="6">
    <location>
        <begin position="474"/>
        <end position="496"/>
    </location>
</feature>
<dbReference type="InterPro" id="IPR052159">
    <property type="entry name" value="Competence_DNA_uptake"/>
</dbReference>
<feature type="transmembrane region" description="Helical" evidence="6">
    <location>
        <begin position="417"/>
        <end position="437"/>
    </location>
</feature>
<dbReference type="InterPro" id="IPR036866">
    <property type="entry name" value="RibonucZ/Hydroxyglut_hydro"/>
</dbReference>
<feature type="transmembrane region" description="Helical" evidence="6">
    <location>
        <begin position="276"/>
        <end position="297"/>
    </location>
</feature>
<protein>
    <submittedName>
        <fullName evidence="8">DNA internalization-related competence protein ComEC/Rec2</fullName>
    </submittedName>
</protein>
<sequence>MLAWIHWFVIIYVIAVFARMDQSPWIVLLLIPPLIYFVRTHRMPLWLVFSLLLCFIFFYNQTPSTDRQNLDSSHKSMIQGDIISEVNKTDTYVSFLLKEYRSTNKVKVQLFHQNERAEDLFIQKLNRGSRCQLVGTFQEMITATNPGQFDYQHYLHNQGISSQFLINDSTASNCSESSFYQMLYNARNQLLEHLGGYVNPFTFSWINALLFGNKDLLSDETITLFQDWNLSHLLAISGLHVGLLMTCLYFFGLYIVKLSVERMQLILFLFLPIYPLLSGAAPSVWRASLLALFLLVLRKLKIKLPTTSILSIVFFVMVLTNPYHVYSIAFQFSFIVTYAILFSRKLLSGDIGFVWISLRISFISLMVLLPIQIQLFYQFQPLSVLVNLIVVPYFTLFVLPFLLLICFSAMIPSFLPIWSHVFQFIHSHFLTLMRLIDEAISWSWTIGQIPNPLIIGYYICLLLFLLYFEQGKQIRAFSYGLGLAVCLVLASILPYLNPYGSITTLDIGQGDAIVIEYPYRRGVVIIDAGGKLKKHFTEPSSDVYDQIIDAFLRYRGISAVDAMILSHADHDHIGSVPYILDDYQVDYLITSPYFDQNLLKQYREKNKHFQHIEGEEGNKLRIKDHIFHVLHPSLDNGDKNENSLVLYSKFGEFNWLFTGDIGEKSEQYLASNYPSLPVDVLKVAHHGSHTSSSIPFIEQIQPEVGIISVGRNNGYGHPHPKVLRTLKRRKVRVFRTDRMGAITFQYDGTISTFLPYDNVKSKR</sequence>
<evidence type="ECO:0000256" key="5">
    <source>
        <dbReference type="ARBA" id="ARBA00023136"/>
    </source>
</evidence>
<feature type="transmembrane region" description="Helical" evidence="6">
    <location>
        <begin position="309"/>
        <end position="341"/>
    </location>
</feature>
<keyword evidence="4 6" id="KW-1133">Transmembrane helix</keyword>
<feature type="transmembrane region" description="Helical" evidence="6">
    <location>
        <begin position="384"/>
        <end position="411"/>
    </location>
</feature>
<evidence type="ECO:0000256" key="3">
    <source>
        <dbReference type="ARBA" id="ARBA00022692"/>
    </source>
</evidence>
<evidence type="ECO:0000256" key="1">
    <source>
        <dbReference type="ARBA" id="ARBA00004651"/>
    </source>
</evidence>
<dbReference type="Proteomes" id="UP000245624">
    <property type="component" value="Unassembled WGS sequence"/>
</dbReference>
<evidence type="ECO:0000256" key="6">
    <source>
        <dbReference type="SAM" id="Phobius"/>
    </source>
</evidence>
<dbReference type="NCBIfam" id="TIGR00361">
    <property type="entry name" value="ComEC_Rec2"/>
    <property type="match status" value="1"/>
</dbReference>
<dbReference type="Pfam" id="PF13567">
    <property type="entry name" value="DUF4131"/>
    <property type="match status" value="1"/>
</dbReference>
<keyword evidence="3 6" id="KW-0812">Transmembrane</keyword>
<dbReference type="InterPro" id="IPR004477">
    <property type="entry name" value="ComEC_N"/>
</dbReference>
<dbReference type="SUPFAM" id="SSF56281">
    <property type="entry name" value="Metallo-hydrolase/oxidoreductase"/>
    <property type="match status" value="1"/>
</dbReference>
<dbReference type="OrthoDB" id="9761531at2"/>
<evidence type="ECO:0000313" key="8">
    <source>
        <dbReference type="EMBL" id="PWU68462.1"/>
    </source>
</evidence>
<feature type="transmembrane region" description="Helical" evidence="6">
    <location>
        <begin position="449"/>
        <end position="468"/>
    </location>
</feature>
<feature type="domain" description="Metallo-beta-lactamase" evidence="7">
    <location>
        <begin position="509"/>
        <end position="711"/>
    </location>
</feature>
<dbReference type="InterPro" id="IPR035681">
    <property type="entry name" value="ComA-like_MBL"/>
</dbReference>
<dbReference type="InterPro" id="IPR004797">
    <property type="entry name" value="Competence_ComEC/Rec2"/>
</dbReference>
<gene>
    <name evidence="8" type="ORF">DLJ74_08430</name>
</gene>
<keyword evidence="5 6" id="KW-0472">Membrane</keyword>
<feature type="transmembrane region" description="Helical" evidence="6">
    <location>
        <begin position="233"/>
        <end position="256"/>
    </location>
</feature>
<comment type="caution">
    <text evidence="8">The sequence shown here is derived from an EMBL/GenBank/DDBJ whole genome shotgun (WGS) entry which is preliminary data.</text>
</comment>
<keyword evidence="9" id="KW-1185">Reference proteome</keyword>
<keyword evidence="2" id="KW-1003">Cell membrane</keyword>
<dbReference type="AlphaFoldDB" id="A0A317KY45"/>
<dbReference type="GO" id="GO:0030420">
    <property type="term" value="P:establishment of competence for transformation"/>
    <property type="evidence" value="ECO:0007669"/>
    <property type="project" value="InterPro"/>
</dbReference>
<dbReference type="PANTHER" id="PTHR30619">
    <property type="entry name" value="DNA INTERNALIZATION/COMPETENCE PROTEIN COMEC/REC2"/>
    <property type="match status" value="1"/>
</dbReference>
<dbReference type="RefSeq" id="WP_109984141.1">
    <property type="nucleotide sequence ID" value="NZ_QGTD01000008.1"/>
</dbReference>
<feature type="transmembrane region" description="Helical" evidence="6">
    <location>
        <begin position="7"/>
        <end position="31"/>
    </location>
</feature>
<dbReference type="EMBL" id="QGTD01000008">
    <property type="protein sequence ID" value="PWU68462.1"/>
    <property type="molecule type" value="Genomic_DNA"/>
</dbReference>
<feature type="transmembrane region" description="Helical" evidence="6">
    <location>
        <begin position="43"/>
        <end position="60"/>
    </location>
</feature>
<dbReference type="InterPro" id="IPR025405">
    <property type="entry name" value="DUF4131"/>
</dbReference>
<proteinExistence type="predicted"/>
<reference evidence="8 9" key="1">
    <citation type="submission" date="2018-05" db="EMBL/GenBank/DDBJ databases">
        <title>Genomic analysis of Gracilibacillus dipsosauri DD1 reveals novel features of a salt-tolerant amylase.</title>
        <authorList>
            <person name="Deutch C.E."/>
            <person name="Yang S."/>
        </authorList>
    </citation>
    <scope>NUCLEOTIDE SEQUENCE [LARGE SCALE GENOMIC DNA]</scope>
    <source>
        <strain evidence="8 9">DD1</strain>
    </source>
</reference>
<dbReference type="SMART" id="SM00849">
    <property type="entry name" value="Lactamase_B"/>
    <property type="match status" value="1"/>
</dbReference>
<feature type="transmembrane region" description="Helical" evidence="6">
    <location>
        <begin position="353"/>
        <end position="377"/>
    </location>
</feature>
<organism evidence="8 9">
    <name type="scientific">Gracilibacillus dipsosauri</name>
    <dbReference type="NCBI Taxonomy" id="178340"/>
    <lineage>
        <taxon>Bacteria</taxon>
        <taxon>Bacillati</taxon>
        <taxon>Bacillota</taxon>
        <taxon>Bacilli</taxon>
        <taxon>Bacillales</taxon>
        <taxon>Bacillaceae</taxon>
        <taxon>Gracilibacillus</taxon>
    </lineage>
</organism>
<evidence type="ECO:0000256" key="4">
    <source>
        <dbReference type="ARBA" id="ARBA00022989"/>
    </source>
</evidence>
<dbReference type="CDD" id="cd07731">
    <property type="entry name" value="ComA-like_MBL-fold"/>
    <property type="match status" value="1"/>
</dbReference>
<dbReference type="Pfam" id="PF00753">
    <property type="entry name" value="Lactamase_B"/>
    <property type="match status" value="1"/>
</dbReference>
<accession>A0A317KY45</accession>
<dbReference type="NCBIfam" id="TIGR00360">
    <property type="entry name" value="ComEC_N-term"/>
    <property type="match status" value="1"/>
</dbReference>
<evidence type="ECO:0000259" key="7">
    <source>
        <dbReference type="SMART" id="SM00849"/>
    </source>
</evidence>
<dbReference type="Gene3D" id="3.60.15.10">
    <property type="entry name" value="Ribonuclease Z/Hydroxyacylglutathione hydrolase-like"/>
    <property type="match status" value="1"/>
</dbReference>
<evidence type="ECO:0000313" key="9">
    <source>
        <dbReference type="Proteomes" id="UP000245624"/>
    </source>
</evidence>
<dbReference type="GO" id="GO:0005886">
    <property type="term" value="C:plasma membrane"/>
    <property type="evidence" value="ECO:0007669"/>
    <property type="project" value="UniProtKB-SubCell"/>
</dbReference>
<dbReference type="InterPro" id="IPR001279">
    <property type="entry name" value="Metallo-B-lactamas"/>
</dbReference>
<dbReference type="Pfam" id="PF03772">
    <property type="entry name" value="Competence"/>
    <property type="match status" value="1"/>
</dbReference>
<name>A0A317KY45_9BACI</name>
<dbReference type="PANTHER" id="PTHR30619:SF1">
    <property type="entry name" value="RECOMBINATION PROTEIN 2"/>
    <property type="match status" value="1"/>
</dbReference>